<evidence type="ECO:0008006" key="3">
    <source>
        <dbReference type="Google" id="ProtNLM"/>
    </source>
</evidence>
<gene>
    <name evidence="1" type="ORF">PHYPSEUDO_013911</name>
</gene>
<organism evidence="1 2">
    <name type="scientific">Phytophthora pseudosyringae</name>
    <dbReference type="NCBI Taxonomy" id="221518"/>
    <lineage>
        <taxon>Eukaryota</taxon>
        <taxon>Sar</taxon>
        <taxon>Stramenopiles</taxon>
        <taxon>Oomycota</taxon>
        <taxon>Peronosporomycetes</taxon>
        <taxon>Peronosporales</taxon>
        <taxon>Peronosporaceae</taxon>
        <taxon>Phytophthora</taxon>
    </lineage>
</organism>
<dbReference type="OrthoDB" id="671439at2759"/>
<sequence>MTKKYAQACVETAASIGVPVLDMNSYFNAMPESTRDAFLVDGLHFNAEGNKVVDEQVRSRIAAEFPALDAVLRDWQFPPASKWALEDPTSENEAKS</sequence>
<keyword evidence="2" id="KW-1185">Reference proteome</keyword>
<protein>
    <recommendedName>
        <fullName evidence="3">SGNH hydrolase-type esterase domain-containing protein</fullName>
    </recommendedName>
</protein>
<dbReference type="Proteomes" id="UP000694044">
    <property type="component" value="Unassembled WGS sequence"/>
</dbReference>
<comment type="caution">
    <text evidence="1">The sequence shown here is derived from an EMBL/GenBank/DDBJ whole genome shotgun (WGS) entry which is preliminary data.</text>
</comment>
<evidence type="ECO:0000313" key="1">
    <source>
        <dbReference type="EMBL" id="KAG7387661.1"/>
    </source>
</evidence>
<dbReference type="InterPro" id="IPR045136">
    <property type="entry name" value="Iah1-like"/>
</dbReference>
<name>A0A8T1W2W2_9STRA</name>
<dbReference type="AlphaFoldDB" id="A0A8T1W2W2"/>
<proteinExistence type="predicted"/>
<dbReference type="EMBL" id="JAGDFM010000075">
    <property type="protein sequence ID" value="KAG7387661.1"/>
    <property type="molecule type" value="Genomic_DNA"/>
</dbReference>
<dbReference type="PANTHER" id="PTHR14209">
    <property type="entry name" value="ISOAMYL ACETATE-HYDROLYZING ESTERASE 1"/>
    <property type="match status" value="1"/>
</dbReference>
<accession>A0A8T1W2W2</accession>
<reference evidence="1" key="1">
    <citation type="submission" date="2021-02" db="EMBL/GenBank/DDBJ databases">
        <authorList>
            <person name="Palmer J.M."/>
        </authorList>
    </citation>
    <scope>NUCLEOTIDE SEQUENCE</scope>
    <source>
        <strain evidence="1">SCRP734</strain>
    </source>
</reference>
<evidence type="ECO:0000313" key="2">
    <source>
        <dbReference type="Proteomes" id="UP000694044"/>
    </source>
</evidence>
<dbReference type="PANTHER" id="PTHR14209:SF19">
    <property type="entry name" value="ISOAMYL ACETATE-HYDROLYZING ESTERASE 1 HOMOLOG"/>
    <property type="match status" value="1"/>
</dbReference>